<feature type="transmembrane region" description="Helical" evidence="10">
    <location>
        <begin position="56"/>
        <end position="75"/>
    </location>
</feature>
<organism evidence="11 12">
    <name type="scientific">Nocardioides cavernaquae</name>
    <dbReference type="NCBI Taxonomy" id="2321396"/>
    <lineage>
        <taxon>Bacteria</taxon>
        <taxon>Bacillati</taxon>
        <taxon>Actinomycetota</taxon>
        <taxon>Actinomycetes</taxon>
        <taxon>Propionibacteriales</taxon>
        <taxon>Nocardioidaceae</taxon>
        <taxon>Nocardioides</taxon>
    </lineage>
</organism>
<dbReference type="RefSeq" id="WP_120059363.1">
    <property type="nucleotide sequence ID" value="NZ_QYRP01000002.1"/>
</dbReference>
<comment type="similarity">
    <text evidence="7 10">Belongs to the fluoride channel Fluc/FEX (TC 1.A.43) family.</text>
</comment>
<keyword evidence="2 10" id="KW-1003">Cell membrane</keyword>
<protein>
    <recommendedName>
        <fullName evidence="10">Fluoride-specific ion channel FluC</fullName>
    </recommendedName>
</protein>
<feature type="binding site" evidence="10">
    <location>
        <position position="68"/>
    </location>
    <ligand>
        <name>Na(+)</name>
        <dbReference type="ChEBI" id="CHEBI:29101"/>
        <note>structural</note>
    </ligand>
</feature>
<keyword evidence="10" id="KW-0479">Metal-binding</keyword>
<keyword evidence="6 10" id="KW-0407">Ion channel</keyword>
<proteinExistence type="inferred from homology"/>
<feature type="transmembrane region" description="Helical" evidence="10">
    <location>
        <begin position="30"/>
        <end position="49"/>
    </location>
</feature>
<comment type="caution">
    <text evidence="11">The sequence shown here is derived from an EMBL/GenBank/DDBJ whole genome shotgun (WGS) entry which is preliminary data.</text>
</comment>
<reference evidence="12" key="1">
    <citation type="submission" date="2018-09" db="EMBL/GenBank/DDBJ databases">
        <authorList>
            <person name="Zhu H."/>
        </authorList>
    </citation>
    <scope>NUCLEOTIDE SEQUENCE [LARGE SCALE GENOMIC DNA]</scope>
    <source>
        <strain evidence="12">K1W22B-1</strain>
    </source>
</reference>
<evidence type="ECO:0000256" key="9">
    <source>
        <dbReference type="ARBA" id="ARBA00049940"/>
    </source>
</evidence>
<evidence type="ECO:0000256" key="6">
    <source>
        <dbReference type="ARBA" id="ARBA00023303"/>
    </source>
</evidence>
<dbReference type="EMBL" id="QYRP01000002">
    <property type="protein sequence ID" value="RJS45464.1"/>
    <property type="molecule type" value="Genomic_DNA"/>
</dbReference>
<evidence type="ECO:0000256" key="8">
    <source>
        <dbReference type="ARBA" id="ARBA00035585"/>
    </source>
</evidence>
<dbReference type="GO" id="GO:0005886">
    <property type="term" value="C:plasma membrane"/>
    <property type="evidence" value="ECO:0007669"/>
    <property type="project" value="UniProtKB-SubCell"/>
</dbReference>
<evidence type="ECO:0000256" key="7">
    <source>
        <dbReference type="ARBA" id="ARBA00035120"/>
    </source>
</evidence>
<evidence type="ECO:0000313" key="12">
    <source>
        <dbReference type="Proteomes" id="UP000276542"/>
    </source>
</evidence>
<dbReference type="HAMAP" id="MF_00454">
    <property type="entry name" value="FluC"/>
    <property type="match status" value="1"/>
</dbReference>
<dbReference type="AlphaFoldDB" id="A0A3A5HBP6"/>
<keyword evidence="10" id="KW-0406">Ion transport</keyword>
<dbReference type="Proteomes" id="UP000276542">
    <property type="component" value="Unassembled WGS sequence"/>
</dbReference>
<keyword evidence="3 10" id="KW-0812">Transmembrane</keyword>
<gene>
    <name evidence="10" type="primary">fluC</name>
    <name evidence="10" type="synonym">crcB</name>
    <name evidence="11" type="ORF">D4739_03980</name>
</gene>
<evidence type="ECO:0000256" key="1">
    <source>
        <dbReference type="ARBA" id="ARBA00004651"/>
    </source>
</evidence>
<feature type="binding site" evidence="10">
    <location>
        <position position="65"/>
    </location>
    <ligand>
        <name>Na(+)</name>
        <dbReference type="ChEBI" id="CHEBI:29101"/>
        <note>structural</note>
    </ligand>
</feature>
<name>A0A3A5HBP6_9ACTN</name>
<comment type="activity regulation">
    <text evidence="10">Na(+) is not transported, but it plays an essential structural role and its presence is essential for fluoride channel function.</text>
</comment>
<comment type="subcellular location">
    <subcellularLocation>
        <location evidence="1 10">Cell membrane</location>
        <topology evidence="1 10">Multi-pass membrane protein</topology>
    </subcellularLocation>
</comment>
<keyword evidence="10" id="KW-0915">Sodium</keyword>
<dbReference type="Pfam" id="PF02537">
    <property type="entry name" value="CRCB"/>
    <property type="match status" value="1"/>
</dbReference>
<evidence type="ECO:0000313" key="11">
    <source>
        <dbReference type="EMBL" id="RJS45464.1"/>
    </source>
</evidence>
<keyword evidence="5 10" id="KW-0472">Membrane</keyword>
<keyword evidence="10" id="KW-0813">Transport</keyword>
<evidence type="ECO:0000256" key="5">
    <source>
        <dbReference type="ARBA" id="ARBA00023136"/>
    </source>
</evidence>
<dbReference type="GO" id="GO:0140114">
    <property type="term" value="P:cellular detoxification of fluoride"/>
    <property type="evidence" value="ECO:0007669"/>
    <property type="project" value="UniProtKB-UniRule"/>
</dbReference>
<feature type="transmembrane region" description="Helical" evidence="10">
    <location>
        <begin position="87"/>
        <end position="106"/>
    </location>
</feature>
<evidence type="ECO:0000256" key="2">
    <source>
        <dbReference type="ARBA" id="ARBA00022475"/>
    </source>
</evidence>
<evidence type="ECO:0000256" key="4">
    <source>
        <dbReference type="ARBA" id="ARBA00022989"/>
    </source>
</evidence>
<evidence type="ECO:0000256" key="10">
    <source>
        <dbReference type="HAMAP-Rule" id="MF_00454"/>
    </source>
</evidence>
<dbReference type="GO" id="GO:0062054">
    <property type="term" value="F:fluoride channel activity"/>
    <property type="evidence" value="ECO:0007669"/>
    <property type="project" value="UniProtKB-UniRule"/>
</dbReference>
<dbReference type="InterPro" id="IPR003691">
    <property type="entry name" value="FluC"/>
</dbReference>
<accession>A0A3A5HBP6</accession>
<comment type="function">
    <text evidence="9 10">Fluoride-specific ion channel. Important for reducing fluoride concentration in the cell, thus reducing its toxicity.</text>
</comment>
<keyword evidence="12" id="KW-1185">Reference proteome</keyword>
<dbReference type="GO" id="GO:0046872">
    <property type="term" value="F:metal ion binding"/>
    <property type="evidence" value="ECO:0007669"/>
    <property type="project" value="UniProtKB-KW"/>
</dbReference>
<keyword evidence="4 10" id="KW-1133">Transmembrane helix</keyword>
<evidence type="ECO:0000256" key="3">
    <source>
        <dbReference type="ARBA" id="ARBA00022692"/>
    </source>
</evidence>
<sequence>MTALLVALGAGVGAPLRFLAGHYLDGRYPLGTFLVNIAGSFLLGLFSGMSLSGHEAALLGTGFCGAFTTYSALAVKSVELGRLAGTTYAVGTALAALAAACAGYAAA</sequence>
<comment type="catalytic activity">
    <reaction evidence="8">
        <text>fluoride(in) = fluoride(out)</text>
        <dbReference type="Rhea" id="RHEA:76159"/>
        <dbReference type="ChEBI" id="CHEBI:17051"/>
    </reaction>
    <physiologicalReaction direction="left-to-right" evidence="8">
        <dbReference type="Rhea" id="RHEA:76160"/>
    </physiologicalReaction>
</comment>